<keyword evidence="2" id="KW-0813">Transport</keyword>
<dbReference type="InterPro" id="IPR058627">
    <property type="entry name" value="MdtA-like_C"/>
</dbReference>
<dbReference type="OrthoDB" id="9806939at2"/>
<dbReference type="EMBL" id="LVYD01000002">
    <property type="protein sequence ID" value="OQP66541.1"/>
    <property type="molecule type" value="Genomic_DNA"/>
</dbReference>
<dbReference type="Pfam" id="PF25973">
    <property type="entry name" value="BSH_CzcB"/>
    <property type="match status" value="1"/>
</dbReference>
<organism evidence="7 8">
    <name type="scientific">Niastella vici</name>
    <dbReference type="NCBI Taxonomy" id="1703345"/>
    <lineage>
        <taxon>Bacteria</taxon>
        <taxon>Pseudomonadati</taxon>
        <taxon>Bacteroidota</taxon>
        <taxon>Chitinophagia</taxon>
        <taxon>Chitinophagales</taxon>
        <taxon>Chitinophagaceae</taxon>
        <taxon>Niastella</taxon>
    </lineage>
</organism>
<evidence type="ECO:0000313" key="8">
    <source>
        <dbReference type="Proteomes" id="UP000192796"/>
    </source>
</evidence>
<evidence type="ECO:0000256" key="3">
    <source>
        <dbReference type="SAM" id="SignalP"/>
    </source>
</evidence>
<reference evidence="7 8" key="1">
    <citation type="submission" date="2016-03" db="EMBL/GenBank/DDBJ databases">
        <title>Niastella vici sp. nov., isolated from farmland soil.</title>
        <authorList>
            <person name="Chen L."/>
            <person name="Wang D."/>
            <person name="Yang S."/>
            <person name="Wang G."/>
        </authorList>
    </citation>
    <scope>NUCLEOTIDE SEQUENCE [LARGE SCALE GENOMIC DNA]</scope>
    <source>
        <strain evidence="7 8">DJ57</strain>
    </source>
</reference>
<feature type="domain" description="Multidrug resistance protein MdtA-like C-terminal permuted SH3" evidence="5">
    <location>
        <begin position="313"/>
        <end position="357"/>
    </location>
</feature>
<dbReference type="GO" id="GO:0060003">
    <property type="term" value="P:copper ion export"/>
    <property type="evidence" value="ECO:0007669"/>
    <property type="project" value="TreeGrafter"/>
</dbReference>
<dbReference type="FunFam" id="2.40.30.170:FF:000010">
    <property type="entry name" value="Efflux RND transporter periplasmic adaptor subunit"/>
    <property type="match status" value="1"/>
</dbReference>
<evidence type="ECO:0000313" key="7">
    <source>
        <dbReference type="EMBL" id="OQP66541.1"/>
    </source>
</evidence>
<dbReference type="Gene3D" id="2.40.30.170">
    <property type="match status" value="1"/>
</dbReference>
<dbReference type="GO" id="GO:0016020">
    <property type="term" value="C:membrane"/>
    <property type="evidence" value="ECO:0007669"/>
    <property type="project" value="InterPro"/>
</dbReference>
<comment type="caution">
    <text evidence="7">The sequence shown here is derived from an EMBL/GenBank/DDBJ whole genome shotgun (WGS) entry which is preliminary data.</text>
</comment>
<dbReference type="GO" id="GO:0022857">
    <property type="term" value="F:transmembrane transporter activity"/>
    <property type="evidence" value="ECO:0007669"/>
    <property type="project" value="InterPro"/>
</dbReference>
<gene>
    <name evidence="7" type="ORF">A3860_13755</name>
</gene>
<feature type="chain" id="PRO_5012280354" description="Efflux transporter periplasmic adaptor subunit" evidence="3">
    <location>
        <begin position="18"/>
        <end position="367"/>
    </location>
</feature>
<dbReference type="AlphaFoldDB" id="A0A1V9G7A7"/>
<dbReference type="SUPFAM" id="SSF111369">
    <property type="entry name" value="HlyD-like secretion proteins"/>
    <property type="match status" value="1"/>
</dbReference>
<feature type="domain" description="CusB-like beta-barrel" evidence="4">
    <location>
        <begin position="218"/>
        <end position="295"/>
    </location>
</feature>
<dbReference type="NCBIfam" id="TIGR01730">
    <property type="entry name" value="RND_mfp"/>
    <property type="match status" value="1"/>
</dbReference>
<dbReference type="Proteomes" id="UP000192796">
    <property type="component" value="Unassembled WGS sequence"/>
</dbReference>
<keyword evidence="3" id="KW-0732">Signal</keyword>
<evidence type="ECO:0000259" key="6">
    <source>
        <dbReference type="Pfam" id="PF25973"/>
    </source>
</evidence>
<protein>
    <recommendedName>
        <fullName evidence="9">Efflux transporter periplasmic adaptor subunit</fullName>
    </recommendedName>
</protein>
<dbReference type="PANTHER" id="PTHR30097">
    <property type="entry name" value="CATION EFFLUX SYSTEM PROTEIN CUSB"/>
    <property type="match status" value="1"/>
</dbReference>
<dbReference type="Pfam" id="PF25967">
    <property type="entry name" value="RND-MFP_C"/>
    <property type="match status" value="1"/>
</dbReference>
<dbReference type="InterPro" id="IPR006143">
    <property type="entry name" value="RND_pump_MFP"/>
</dbReference>
<dbReference type="Gene3D" id="2.40.420.20">
    <property type="match status" value="1"/>
</dbReference>
<dbReference type="GO" id="GO:0015679">
    <property type="term" value="P:plasma membrane copper ion transport"/>
    <property type="evidence" value="ECO:0007669"/>
    <property type="project" value="TreeGrafter"/>
</dbReference>
<dbReference type="STRING" id="1703345.A3860_13755"/>
<keyword evidence="8" id="KW-1185">Reference proteome</keyword>
<dbReference type="Gene3D" id="2.40.50.100">
    <property type="match status" value="1"/>
</dbReference>
<evidence type="ECO:0000256" key="1">
    <source>
        <dbReference type="ARBA" id="ARBA00009477"/>
    </source>
</evidence>
<dbReference type="GO" id="GO:0030313">
    <property type="term" value="C:cell envelope"/>
    <property type="evidence" value="ECO:0007669"/>
    <property type="project" value="TreeGrafter"/>
</dbReference>
<evidence type="ECO:0000259" key="4">
    <source>
        <dbReference type="Pfam" id="PF25954"/>
    </source>
</evidence>
<accession>A0A1V9G7A7</accession>
<dbReference type="RefSeq" id="WP_081145483.1">
    <property type="nucleotide sequence ID" value="NZ_LVYD01000002.1"/>
</dbReference>
<evidence type="ECO:0000259" key="5">
    <source>
        <dbReference type="Pfam" id="PF25967"/>
    </source>
</evidence>
<evidence type="ECO:0000256" key="2">
    <source>
        <dbReference type="ARBA" id="ARBA00022448"/>
    </source>
</evidence>
<sequence length="367" mass="40684">MKMKISILSGFILTVCAAVLLPACQQKKKNYQKPDRSFVMTRTMLKQLLIDTVRTNGSITQTILNGKVQPAEDKLIRIFPLVSGIAAGVNIQQGDRVKKGQLLATLQSPEMAGFAKDAAVSKTNLSNAQRAMELAEDLYKSGLSSLKDLEQLRGEYQKALAEDRKNQAVLQVNRSGKQQVYELRTPLSGFVVEKNVTSGTQVRLDNSQSLFTIADLSTVYVIVNIYESDIAGIHPGDKVRITTLSYPDRVFEGKIEKIYDQLDPESSVMKARVNVTNPDFILKPGMFANVEVNSHQGNNLPCINANDLVFDRDRSHVLVMDAGDNVRIQPVQLGKRIEDKVFVLAGLKAGDRVIASRQVYLYQALKN</sequence>
<name>A0A1V9G7A7_9BACT</name>
<dbReference type="InterPro" id="IPR058792">
    <property type="entry name" value="Beta-barrel_RND_2"/>
</dbReference>
<feature type="signal peptide" evidence="3">
    <location>
        <begin position="1"/>
        <end position="17"/>
    </location>
</feature>
<feature type="domain" description="CzcB-like barrel-sandwich hybrid" evidence="6">
    <location>
        <begin position="76"/>
        <end position="215"/>
    </location>
</feature>
<dbReference type="Pfam" id="PF25954">
    <property type="entry name" value="Beta-barrel_RND_2"/>
    <property type="match status" value="1"/>
</dbReference>
<dbReference type="InterPro" id="IPR058647">
    <property type="entry name" value="BSH_CzcB-like"/>
</dbReference>
<comment type="similarity">
    <text evidence="1">Belongs to the membrane fusion protein (MFP) (TC 8.A.1) family.</text>
</comment>
<evidence type="ECO:0008006" key="9">
    <source>
        <dbReference type="Google" id="ProtNLM"/>
    </source>
</evidence>
<proteinExistence type="inferred from homology"/>
<dbReference type="PANTHER" id="PTHR30097:SF4">
    <property type="entry name" value="SLR6042 PROTEIN"/>
    <property type="match status" value="1"/>
</dbReference>
<dbReference type="InterPro" id="IPR051909">
    <property type="entry name" value="MFP_Cation_Efflux"/>
</dbReference>